<protein>
    <submittedName>
        <fullName evidence="1">Uncharacterized protein</fullName>
    </submittedName>
</protein>
<evidence type="ECO:0000313" key="1">
    <source>
        <dbReference type="EMBL" id="RII84359.1"/>
    </source>
</evidence>
<gene>
    <name evidence="1" type="ORF">CJO09_03870</name>
</gene>
<name>A0ABX9MZE5_9BURK</name>
<proteinExistence type="predicted"/>
<dbReference type="EMBL" id="NQOU01000001">
    <property type="protein sequence ID" value="RII84359.1"/>
    <property type="molecule type" value="Genomic_DNA"/>
</dbReference>
<dbReference type="Proteomes" id="UP000266483">
    <property type="component" value="Unassembled WGS sequence"/>
</dbReference>
<reference evidence="1 2" key="1">
    <citation type="submission" date="2017-08" db="EMBL/GenBank/DDBJ databases">
        <title>Pusillimonas indicus sp. nov., a member of the family Alcaligenaceae isolated from surface seawater.</title>
        <authorList>
            <person name="Li J."/>
        </authorList>
    </citation>
    <scope>NUCLEOTIDE SEQUENCE [LARGE SCALE GENOMIC DNA]</scope>
    <source>
        <strain evidence="1 2">17-4A</strain>
    </source>
</reference>
<sequence length="223" mass="25362">MLDAAAALAPYALLSRNRYSGETVRVMVTAGAQEAARWLEGWMGEYGAGLLRIVFEGDKHVEHKLDEVMAAYLLASDEDQAVNNRALADGFFFVIDRAYFVAYSFAYDYARFDCVAELAGYLAIPAEHTWCSSKRAIVRAGARAAAELCKRFLFYRAQHEVELSVGDDKNELFACVFRLFCDFQESCRLLVDVDEMDGGRWECFDFFYTGFVYVLREVERSEK</sequence>
<evidence type="ECO:0000313" key="2">
    <source>
        <dbReference type="Proteomes" id="UP000266483"/>
    </source>
</evidence>
<accession>A0ABX9MZE5</accession>
<comment type="caution">
    <text evidence="1">The sequence shown here is derived from an EMBL/GenBank/DDBJ whole genome shotgun (WGS) entry which is preliminary data.</text>
</comment>
<organism evidence="1 2">
    <name type="scientific">Neopusillimonas maritima</name>
    <dbReference type="NCBI Taxonomy" id="2026239"/>
    <lineage>
        <taxon>Bacteria</taxon>
        <taxon>Pseudomonadati</taxon>
        <taxon>Pseudomonadota</taxon>
        <taxon>Betaproteobacteria</taxon>
        <taxon>Burkholderiales</taxon>
        <taxon>Alcaligenaceae</taxon>
        <taxon>Neopusillimonas</taxon>
    </lineage>
</organism>
<keyword evidence="2" id="KW-1185">Reference proteome</keyword>